<dbReference type="InterPro" id="IPR023298">
    <property type="entry name" value="ATPase_P-typ_TM_dom_sf"/>
</dbReference>
<dbReference type="Gene3D" id="2.70.150.10">
    <property type="entry name" value="Calcium-transporting ATPase, cytoplasmic transduction domain A"/>
    <property type="match status" value="1"/>
</dbReference>
<dbReference type="SUPFAM" id="SSF81665">
    <property type="entry name" value="Calcium ATPase, transmembrane domain M"/>
    <property type="match status" value="1"/>
</dbReference>
<feature type="transmembrane region" description="Helical" evidence="11">
    <location>
        <begin position="316"/>
        <end position="336"/>
    </location>
</feature>
<evidence type="ECO:0000313" key="14">
    <source>
        <dbReference type="Proteomes" id="UP001054902"/>
    </source>
</evidence>
<dbReference type="GO" id="GO:0016020">
    <property type="term" value="C:membrane"/>
    <property type="evidence" value="ECO:0007669"/>
    <property type="project" value="UniProtKB-SubCell"/>
</dbReference>
<feature type="transmembrane region" description="Helical" evidence="11">
    <location>
        <begin position="709"/>
        <end position="730"/>
    </location>
</feature>
<feature type="transmembrane region" description="Helical" evidence="11">
    <location>
        <begin position="210"/>
        <end position="231"/>
    </location>
</feature>
<protein>
    <submittedName>
        <fullName evidence="13">Cation-transporting ATPase 13A3/4/5</fullName>
    </submittedName>
</protein>
<dbReference type="PANTHER" id="PTHR45630:SF11">
    <property type="entry name" value="CATION-TRANSPORTING P-TYPE ATPASE N-TERMINAL DOMAIN-CONTAINING PROTEIN"/>
    <property type="match status" value="1"/>
</dbReference>
<feature type="transmembrane region" description="Helical" evidence="11">
    <location>
        <begin position="482"/>
        <end position="503"/>
    </location>
</feature>
<comment type="subcellular location">
    <subcellularLocation>
        <location evidence="1">Membrane</location>
        <topology evidence="1">Multi-pass membrane protein</topology>
    </subcellularLocation>
</comment>
<keyword evidence="8" id="KW-1278">Translocase</keyword>
<evidence type="ECO:0000256" key="3">
    <source>
        <dbReference type="ARBA" id="ARBA00022692"/>
    </source>
</evidence>
<dbReference type="EMBL" id="BLLK01000051">
    <property type="protein sequence ID" value="GFH56086.1"/>
    <property type="molecule type" value="Genomic_DNA"/>
</dbReference>
<dbReference type="Pfam" id="PF00122">
    <property type="entry name" value="E1-E2_ATPase"/>
    <property type="match status" value="1"/>
</dbReference>
<keyword evidence="7" id="KW-0460">Magnesium</keyword>
<keyword evidence="3 11" id="KW-0812">Transmembrane</keyword>
<feature type="transmembrane region" description="Helical" evidence="11">
    <location>
        <begin position="1341"/>
        <end position="1360"/>
    </location>
</feature>
<dbReference type="InterPro" id="IPR044492">
    <property type="entry name" value="P_typ_ATPase_HD_dom"/>
</dbReference>
<feature type="transmembrane region" description="Helical" evidence="11">
    <location>
        <begin position="677"/>
        <end position="697"/>
    </location>
</feature>
<evidence type="ECO:0000256" key="4">
    <source>
        <dbReference type="ARBA" id="ARBA00022723"/>
    </source>
</evidence>
<feature type="transmembrane region" description="Helical" evidence="11">
    <location>
        <begin position="1277"/>
        <end position="1296"/>
    </location>
</feature>
<dbReference type="GO" id="GO:0019829">
    <property type="term" value="F:ATPase-coupled monoatomic cation transmembrane transporter activity"/>
    <property type="evidence" value="ECO:0007669"/>
    <property type="project" value="TreeGrafter"/>
</dbReference>
<keyword evidence="5" id="KW-0547">Nucleotide-binding</keyword>
<dbReference type="SFLD" id="SFLDS00003">
    <property type="entry name" value="Haloacid_Dehalogenase"/>
    <property type="match status" value="1"/>
</dbReference>
<proteinExistence type="inferred from homology"/>
<feature type="transmembrane region" description="Helical" evidence="11">
    <location>
        <begin position="1196"/>
        <end position="1219"/>
    </location>
</feature>
<evidence type="ECO:0000313" key="13">
    <source>
        <dbReference type="EMBL" id="GFH56086.1"/>
    </source>
</evidence>
<feature type="domain" description="P-type ATPase A" evidence="12">
    <location>
        <begin position="545"/>
        <end position="660"/>
    </location>
</feature>
<dbReference type="InterPro" id="IPR023214">
    <property type="entry name" value="HAD_sf"/>
</dbReference>
<dbReference type="Proteomes" id="UP001054902">
    <property type="component" value="Unassembled WGS sequence"/>
</dbReference>
<feature type="transmembrane region" description="Helical" evidence="11">
    <location>
        <begin position="1245"/>
        <end position="1265"/>
    </location>
</feature>
<accession>A0AAD3HAD2</accession>
<dbReference type="PRINTS" id="PR00119">
    <property type="entry name" value="CATATPASE"/>
</dbReference>
<evidence type="ECO:0000256" key="11">
    <source>
        <dbReference type="SAM" id="Phobius"/>
    </source>
</evidence>
<dbReference type="Gene3D" id="3.40.1110.10">
    <property type="entry name" value="Calcium-transporting ATPase, cytoplasmic domain N"/>
    <property type="match status" value="1"/>
</dbReference>
<comment type="caution">
    <text evidence="13">The sequence shown here is derived from an EMBL/GenBank/DDBJ whole genome shotgun (WGS) entry which is preliminary data.</text>
</comment>
<dbReference type="SUPFAM" id="SSF56784">
    <property type="entry name" value="HAD-like"/>
    <property type="match status" value="1"/>
</dbReference>
<dbReference type="InterPro" id="IPR008250">
    <property type="entry name" value="ATPase_P-typ_transduc_dom_A_sf"/>
</dbReference>
<keyword evidence="10 11" id="KW-0472">Membrane</keyword>
<dbReference type="GO" id="GO:0046872">
    <property type="term" value="F:metal ion binding"/>
    <property type="evidence" value="ECO:0007669"/>
    <property type="project" value="UniProtKB-KW"/>
</dbReference>
<keyword evidence="9 11" id="KW-1133">Transmembrane helix</keyword>
<evidence type="ECO:0000256" key="8">
    <source>
        <dbReference type="ARBA" id="ARBA00022967"/>
    </source>
</evidence>
<name>A0AAD3HAD2_9STRA</name>
<sequence>MVQIADMNSLYLERSVFQHCTCFCSTGPHEHAQITSFIIFPFTTSNSHTTAPTVAIYHCPPTTGTTVNERTRRKMQPIYRLGYLALLCAVSRVSADFGDYVDPTFNCPAMTTCPVVCVAEGQDCPDALLCEGLESKCLDGTCAMDCTEINASFLEGDNPCPKCSPVVCGKIIDDYDTCNLAFGSFYEATNKCAEAQVEAETKLFTLKEPLFIAIYCIVCISFALMFIWCAFNQRLSPVPGSTQPLLSEKNGANIEEKWTQTGYRAEIFGMSLYALVMFVLFGFQVALGALTIFYYIQQEAITWFKPVFEDELQVLLVHEITWAVGLFFTLLLKWPVSIQALFLRRSFLASASHVVVVTPITELKDGEKGTRFLDRVKRVLTEIGIGVNAFMRCIFSDVSVPVGSYERTVCKVKVEGGIRHFYFRLRRYNFDEETGVFVPGRCSLGSNIGDFIEGKGGLTAEQTSFQMEVVGRNYIYMKKPNFFLMIIREFSKPFYIYQLFMIWTWFPLWYYYMACVQTIIVGSGGLVMSFFQYRNEKNLYRITMVEGEVTAIRDGESIRLNQRLIVPGDVIVIEPGYVYADMIVLESTHLLVDEAALTGESTPMSKISCDLSESADVYVYANHKKHTISAGTRVIEANDGALALVLATGSHTTKGELLRDILSYQRHQFKFDTEVKVVILILFLYSIFGFSLTVGLLKDDFIYEFLYGMYVVGTCLPPLLPTVFTVSVGISDDRLARKNIACVNSEDILVAGKVKMAFFDKTGTLTKQGLDFISASESLAGSGKLDTAMATCHSLTANSDGLLIGNSVDLNMFNASLAKMIGGSLFELKDGSHVHVLKVFEFDHHRMTQSVIVEHKSKCVAFVKGSGESISKLCRANTLPNAFDDMLAASAREGIYQISFGTKELSISASEINSITRDSLEYDLEFVGTVNFKNQLRDESAAVIEELTEGDISSTMVTGDNTLTGIRIAKEAGLIKAEQKILFGKFAGSGDVAWLDEDNNPVELPLISEFKENNIALAITGDVWRHLLEKDADNARALADHVRVFGRCTPNHKVSVIDFFVREGNTCCMVGDGGNDCGALKTAHVGIALSDAEASIVAPFTSLDKQITSVTEVLREGRCALASALASYKYMIIYGQVESINQIANAYFSVTFHEWCWVFMDGVWMMSMAFTLPLSSAEKRLSSRRPTSSLLGMNTMATVLGVLFINFCFTCIALGALTIQDWYQCRKWGSTDISNITLIGDNYEASVLFIITGYQYVSSAMAFNWGFSFRSAWWKNYVFVTLCIGYTVIHWIATLHPSQLSCVWRLNCTNENVVPAVTDSSIPINNAFNTTVMPLSFRVKLLIMMIFNTFATMIWTFLVGNSSKIVRSKSKRDETLAKGRKDTVFEGDVK</sequence>
<dbReference type="GO" id="GO:0005524">
    <property type="term" value="F:ATP binding"/>
    <property type="evidence" value="ECO:0007669"/>
    <property type="project" value="UniProtKB-KW"/>
</dbReference>
<dbReference type="InterPro" id="IPR006544">
    <property type="entry name" value="P-type_TPase_V"/>
</dbReference>
<keyword evidence="6" id="KW-0067">ATP-binding</keyword>
<dbReference type="NCBIfam" id="TIGR01494">
    <property type="entry name" value="ATPase_P-type"/>
    <property type="match status" value="2"/>
</dbReference>
<evidence type="ECO:0000256" key="2">
    <source>
        <dbReference type="ARBA" id="ARBA00006000"/>
    </source>
</evidence>
<reference evidence="13 14" key="1">
    <citation type="journal article" date="2021" name="Sci. Rep.">
        <title>The genome of the diatom Chaetoceros tenuissimus carries an ancient integrated fragment of an extant virus.</title>
        <authorList>
            <person name="Hongo Y."/>
            <person name="Kimura K."/>
            <person name="Takaki Y."/>
            <person name="Yoshida Y."/>
            <person name="Baba S."/>
            <person name="Kobayashi G."/>
            <person name="Nagasaki K."/>
            <person name="Hano T."/>
            <person name="Tomaru Y."/>
        </authorList>
    </citation>
    <scope>NUCLEOTIDE SEQUENCE [LARGE SCALE GENOMIC DNA]</scope>
    <source>
        <strain evidence="13 14">NIES-3715</strain>
    </source>
</reference>
<dbReference type="Gene3D" id="3.40.50.1000">
    <property type="entry name" value="HAD superfamily/HAD-like"/>
    <property type="match status" value="1"/>
</dbReference>
<evidence type="ECO:0000256" key="1">
    <source>
        <dbReference type="ARBA" id="ARBA00004141"/>
    </source>
</evidence>
<dbReference type="PROSITE" id="PS01229">
    <property type="entry name" value="COF_2"/>
    <property type="match status" value="1"/>
</dbReference>
<evidence type="ECO:0000256" key="5">
    <source>
        <dbReference type="ARBA" id="ARBA00022741"/>
    </source>
</evidence>
<evidence type="ECO:0000256" key="10">
    <source>
        <dbReference type="ARBA" id="ARBA00023136"/>
    </source>
</evidence>
<evidence type="ECO:0000256" key="7">
    <source>
        <dbReference type="ARBA" id="ARBA00022842"/>
    </source>
</evidence>
<organism evidence="13 14">
    <name type="scientific">Chaetoceros tenuissimus</name>
    <dbReference type="NCBI Taxonomy" id="426638"/>
    <lineage>
        <taxon>Eukaryota</taxon>
        <taxon>Sar</taxon>
        <taxon>Stramenopiles</taxon>
        <taxon>Ochrophyta</taxon>
        <taxon>Bacillariophyta</taxon>
        <taxon>Coscinodiscophyceae</taxon>
        <taxon>Chaetocerotophycidae</taxon>
        <taxon>Chaetocerotales</taxon>
        <taxon>Chaetocerotaceae</taxon>
        <taxon>Chaetoceros</taxon>
    </lineage>
</organism>
<dbReference type="GO" id="GO:0016887">
    <property type="term" value="F:ATP hydrolysis activity"/>
    <property type="evidence" value="ECO:0007669"/>
    <property type="project" value="InterPro"/>
</dbReference>
<dbReference type="SUPFAM" id="SSF81653">
    <property type="entry name" value="Calcium ATPase, transduction domain A"/>
    <property type="match status" value="1"/>
</dbReference>
<keyword evidence="14" id="KW-1185">Reference proteome</keyword>
<dbReference type="SFLD" id="SFLDF00027">
    <property type="entry name" value="p-type_atpase"/>
    <property type="match status" value="1"/>
</dbReference>
<dbReference type="GO" id="GO:0140358">
    <property type="term" value="F:P-type transmembrane transporter activity"/>
    <property type="evidence" value="ECO:0007669"/>
    <property type="project" value="InterPro"/>
</dbReference>
<dbReference type="SFLD" id="SFLDG00002">
    <property type="entry name" value="C1.7:_P-type_atpase_like"/>
    <property type="match status" value="1"/>
</dbReference>
<dbReference type="InterPro" id="IPR023299">
    <property type="entry name" value="ATPase_P-typ_cyto_dom_N"/>
</dbReference>
<feature type="transmembrane region" description="Helical" evidence="11">
    <location>
        <begin position="509"/>
        <end position="531"/>
    </location>
</feature>
<dbReference type="PANTHER" id="PTHR45630">
    <property type="entry name" value="CATION-TRANSPORTING ATPASE-RELATED"/>
    <property type="match status" value="1"/>
</dbReference>
<feature type="transmembrane region" description="Helical" evidence="11">
    <location>
        <begin position="272"/>
        <end position="296"/>
    </location>
</feature>
<evidence type="ECO:0000256" key="6">
    <source>
        <dbReference type="ARBA" id="ARBA00022840"/>
    </source>
</evidence>
<dbReference type="InterPro" id="IPR059000">
    <property type="entry name" value="ATPase_P-type_domA"/>
</dbReference>
<dbReference type="SUPFAM" id="SSF81660">
    <property type="entry name" value="Metal cation-transporting ATPase, ATP-binding domain N"/>
    <property type="match status" value="1"/>
</dbReference>
<dbReference type="InterPro" id="IPR001757">
    <property type="entry name" value="P_typ_ATPase"/>
</dbReference>
<keyword evidence="4" id="KW-0479">Metal-binding</keyword>
<evidence type="ECO:0000259" key="12">
    <source>
        <dbReference type="Pfam" id="PF00122"/>
    </source>
</evidence>
<comment type="similarity">
    <text evidence="2">Belongs to the cation transport ATPase (P-type) (TC 3.A.3) family. Type V subfamily.</text>
</comment>
<evidence type="ECO:0000256" key="9">
    <source>
        <dbReference type="ARBA" id="ARBA00022989"/>
    </source>
</evidence>
<dbReference type="InterPro" id="IPR036412">
    <property type="entry name" value="HAD-like_sf"/>
</dbReference>
<gene>
    <name evidence="13" type="ORF">CTEN210_12562</name>
</gene>